<dbReference type="PANTHER" id="PTHR12526:SF609">
    <property type="entry name" value="LIPOPOLYSACCHARIDE BIOSYNTHESIS PROTEIN"/>
    <property type="match status" value="1"/>
</dbReference>
<dbReference type="GO" id="GO:0016757">
    <property type="term" value="F:glycosyltransferase activity"/>
    <property type="evidence" value="ECO:0007669"/>
    <property type="project" value="InterPro"/>
</dbReference>
<dbReference type="Proteomes" id="UP000011508">
    <property type="component" value="Unassembled WGS sequence"/>
</dbReference>
<evidence type="ECO:0000259" key="1">
    <source>
        <dbReference type="Pfam" id="PF00534"/>
    </source>
</evidence>
<feature type="domain" description="Glycosyl transferase family 1" evidence="1">
    <location>
        <begin position="219"/>
        <end position="381"/>
    </location>
</feature>
<dbReference type="SUPFAM" id="SSF53756">
    <property type="entry name" value="UDP-Glycosyltransferase/glycogen phosphorylase"/>
    <property type="match status" value="1"/>
</dbReference>
<dbReference type="Pfam" id="PF00534">
    <property type="entry name" value="Glycos_transf_1"/>
    <property type="match status" value="1"/>
</dbReference>
<sequence length="404" mass="46499">MVTEYFHPDTASTGQLMTDLATGLQERGLDMSVYTSQPNYHSGENQKQPYSEDYNGVSVRRIRAPQVRQKSLLRRLLNWTVFIIWMTVVLLLETPDKERELIFVSITPLLPIILTATCKIKGWEYTYIAYDLYPDQAVELGYVSRRGIIDRIWTWLTVWSYRGAKNIVSNGPIMTERIMAKSHHSLNAEKISLIHNWADEDFIKPIEKEDNWFSREHGLVDPFTVIYSGNIGEFHDLETVVRVATRFKDKKVKFLIIGEGDDKQNIIELARDLDLGQDTIQFLPYQPWDDIPYSLTAGDVSIVTVRKGFEGVCVSSKLYTSMAVGEPVLTIAQPHDDESILTDMFNAGFHVKQGDLDSIEQAINSWRRDPEFHNEQGRNARVGFEENFTKRHSVDNYYQMLSDS</sequence>
<organism evidence="2 3">
    <name type="scientific">Haloferax sulfurifontis ATCC BAA-897</name>
    <dbReference type="NCBI Taxonomy" id="662480"/>
    <lineage>
        <taxon>Archaea</taxon>
        <taxon>Methanobacteriati</taxon>
        <taxon>Methanobacteriota</taxon>
        <taxon>Stenosarchaea group</taxon>
        <taxon>Halobacteria</taxon>
        <taxon>Halobacteriales</taxon>
        <taxon>Haloferacaceae</taxon>
        <taxon>Haloferax</taxon>
    </lineage>
</organism>
<keyword evidence="3" id="KW-1185">Reference proteome</keyword>
<evidence type="ECO:0000313" key="3">
    <source>
        <dbReference type="Proteomes" id="UP000011508"/>
    </source>
</evidence>
<dbReference type="AlphaFoldDB" id="M0HZA1"/>
<dbReference type="InterPro" id="IPR001296">
    <property type="entry name" value="Glyco_trans_1"/>
</dbReference>
<proteinExistence type="predicted"/>
<evidence type="ECO:0000313" key="2">
    <source>
        <dbReference type="EMBL" id="ELZ89063.1"/>
    </source>
</evidence>
<gene>
    <name evidence="2" type="ORF">C441_16249</name>
</gene>
<keyword evidence="2" id="KW-0808">Transferase</keyword>
<accession>M0HZA1</accession>
<dbReference type="PANTHER" id="PTHR12526">
    <property type="entry name" value="GLYCOSYLTRANSFERASE"/>
    <property type="match status" value="1"/>
</dbReference>
<protein>
    <submittedName>
        <fullName evidence="2">Glycosyltransferase family protein</fullName>
    </submittedName>
</protein>
<dbReference type="CDD" id="cd03794">
    <property type="entry name" value="GT4_WbuB-like"/>
    <property type="match status" value="1"/>
</dbReference>
<dbReference type="Gene3D" id="3.40.50.2000">
    <property type="entry name" value="Glycogen Phosphorylase B"/>
    <property type="match status" value="2"/>
</dbReference>
<dbReference type="EMBL" id="AOLM01000027">
    <property type="protein sequence ID" value="ELZ89063.1"/>
    <property type="molecule type" value="Genomic_DNA"/>
</dbReference>
<name>M0HZA1_9EURY</name>
<comment type="caution">
    <text evidence="2">The sequence shown here is derived from an EMBL/GenBank/DDBJ whole genome shotgun (WGS) entry which is preliminary data.</text>
</comment>
<reference evidence="2 3" key="1">
    <citation type="journal article" date="2014" name="PLoS Genet.">
        <title>Phylogenetically driven sequencing of extremely halophilic archaea reveals strategies for static and dynamic osmo-response.</title>
        <authorList>
            <person name="Becker E.A."/>
            <person name="Seitzer P.M."/>
            <person name="Tritt A."/>
            <person name="Larsen D."/>
            <person name="Krusor M."/>
            <person name="Yao A.I."/>
            <person name="Wu D."/>
            <person name="Madern D."/>
            <person name="Eisen J.A."/>
            <person name="Darling A.E."/>
            <person name="Facciotti M.T."/>
        </authorList>
    </citation>
    <scope>NUCLEOTIDE SEQUENCE [LARGE SCALE GENOMIC DNA]</scope>
    <source>
        <strain evidence="2 3">ATCC BAA-897</strain>
    </source>
</reference>